<comment type="caution">
    <text evidence="1">The sequence shown here is derived from an EMBL/GenBank/DDBJ whole genome shotgun (WGS) entry which is preliminary data.</text>
</comment>
<dbReference type="PANTHER" id="PTHR14918">
    <property type="entry name" value="KICSTOR COMPLEX PROTEIN SZT2"/>
    <property type="match status" value="1"/>
</dbReference>
<keyword evidence="2" id="KW-1185">Reference proteome</keyword>
<accession>A0AA35WC66</accession>
<dbReference type="InterPro" id="IPR033228">
    <property type="entry name" value="SZT2"/>
</dbReference>
<dbReference type="EMBL" id="CASHTH010001425">
    <property type="protein sequence ID" value="CAI8015144.1"/>
    <property type="molecule type" value="Genomic_DNA"/>
</dbReference>
<dbReference type="AlphaFoldDB" id="A0AA35WC66"/>
<dbReference type="GO" id="GO:0005777">
    <property type="term" value="C:peroxisome"/>
    <property type="evidence" value="ECO:0007669"/>
    <property type="project" value="InterPro"/>
</dbReference>
<evidence type="ECO:0000313" key="1">
    <source>
        <dbReference type="EMBL" id="CAI8015144.1"/>
    </source>
</evidence>
<name>A0AA35WC66_GEOBA</name>
<reference evidence="1" key="1">
    <citation type="submission" date="2023-03" db="EMBL/GenBank/DDBJ databases">
        <authorList>
            <person name="Steffen K."/>
            <person name="Cardenas P."/>
        </authorList>
    </citation>
    <scope>NUCLEOTIDE SEQUENCE</scope>
</reference>
<evidence type="ECO:0000313" key="2">
    <source>
        <dbReference type="Proteomes" id="UP001174909"/>
    </source>
</evidence>
<organism evidence="1 2">
    <name type="scientific">Geodia barretti</name>
    <name type="common">Barrett's horny sponge</name>
    <dbReference type="NCBI Taxonomy" id="519541"/>
    <lineage>
        <taxon>Eukaryota</taxon>
        <taxon>Metazoa</taxon>
        <taxon>Porifera</taxon>
        <taxon>Demospongiae</taxon>
        <taxon>Heteroscleromorpha</taxon>
        <taxon>Tetractinellida</taxon>
        <taxon>Astrophorina</taxon>
        <taxon>Geodiidae</taxon>
        <taxon>Geodia</taxon>
    </lineage>
</organism>
<gene>
    <name evidence="1" type="ORF">GBAR_LOCUS9430</name>
</gene>
<dbReference type="Proteomes" id="UP001174909">
    <property type="component" value="Unassembled WGS sequence"/>
</dbReference>
<proteinExistence type="predicted"/>
<sequence length="149" mass="16050">MPTNNLGQGSASSSVYVLLSKDHRVSRSFRATWHLRRLLTGQSWAESSSDDLSVLSVVGGAGGVSARPDVFYICQQYSLVFVLDMTPTMVQVSNQTCQVKLNEAVASLTASLNLLTKPFCVPGSQELLQPDLIVTVMAYCGNHPGCVKV</sequence>
<protein>
    <submittedName>
        <fullName evidence="1">KICSTOR complex protein SZT2</fullName>
    </submittedName>
</protein>
<dbReference type="PANTHER" id="PTHR14918:SF3">
    <property type="entry name" value="KICSTOR COMPLEX PROTEIN SZT2"/>
    <property type="match status" value="1"/>
</dbReference>